<evidence type="ECO:0000259" key="1">
    <source>
        <dbReference type="Pfam" id="PF00782"/>
    </source>
</evidence>
<accession>A0A3P6UUS6</accession>
<keyword evidence="3" id="KW-1185">Reference proteome</keyword>
<proteinExistence type="predicted"/>
<protein>
    <recommendedName>
        <fullName evidence="1">Dual specificity phosphatase catalytic domain-containing protein</fullName>
    </recommendedName>
</protein>
<feature type="domain" description="Dual specificity phosphatase catalytic" evidence="1">
    <location>
        <begin position="5"/>
        <end position="65"/>
    </location>
</feature>
<name>A0A3P6UUS6_DIBLA</name>
<sequence length="82" mass="9724">MNKNRVHRVLIVADKYLSRGPTLAMAYLIKEENMTLKEAWRYMKCVYLALRPNWHCLEQLALFEKTVKNLPEATPIVDEEFQ</sequence>
<gene>
    <name evidence="2" type="ORF">DILT_LOCUS3205</name>
</gene>
<dbReference type="EMBL" id="UYRU01043308">
    <property type="protein sequence ID" value="VDK81261.1"/>
    <property type="molecule type" value="Genomic_DNA"/>
</dbReference>
<evidence type="ECO:0000313" key="2">
    <source>
        <dbReference type="EMBL" id="VDK81261.1"/>
    </source>
</evidence>
<dbReference type="SUPFAM" id="SSF52799">
    <property type="entry name" value="(Phosphotyrosine protein) phosphatases II"/>
    <property type="match status" value="1"/>
</dbReference>
<dbReference type="InterPro" id="IPR000340">
    <property type="entry name" value="Dual-sp_phosphatase_cat-dom"/>
</dbReference>
<evidence type="ECO:0000313" key="3">
    <source>
        <dbReference type="Proteomes" id="UP000281553"/>
    </source>
</evidence>
<dbReference type="Proteomes" id="UP000281553">
    <property type="component" value="Unassembled WGS sequence"/>
</dbReference>
<reference evidence="2 3" key="1">
    <citation type="submission" date="2018-11" db="EMBL/GenBank/DDBJ databases">
        <authorList>
            <consortium name="Pathogen Informatics"/>
        </authorList>
    </citation>
    <scope>NUCLEOTIDE SEQUENCE [LARGE SCALE GENOMIC DNA]</scope>
</reference>
<dbReference type="OrthoDB" id="285418at2759"/>
<dbReference type="AlphaFoldDB" id="A0A3P6UUS6"/>
<organism evidence="2 3">
    <name type="scientific">Dibothriocephalus latus</name>
    <name type="common">Fish tapeworm</name>
    <name type="synonym">Diphyllobothrium latum</name>
    <dbReference type="NCBI Taxonomy" id="60516"/>
    <lineage>
        <taxon>Eukaryota</taxon>
        <taxon>Metazoa</taxon>
        <taxon>Spiralia</taxon>
        <taxon>Lophotrochozoa</taxon>
        <taxon>Platyhelminthes</taxon>
        <taxon>Cestoda</taxon>
        <taxon>Eucestoda</taxon>
        <taxon>Diphyllobothriidea</taxon>
        <taxon>Diphyllobothriidae</taxon>
        <taxon>Dibothriocephalus</taxon>
    </lineage>
</organism>
<dbReference type="Pfam" id="PF00782">
    <property type="entry name" value="DSPc"/>
    <property type="match status" value="1"/>
</dbReference>
<dbReference type="InterPro" id="IPR029021">
    <property type="entry name" value="Prot-tyrosine_phosphatase-like"/>
</dbReference>
<dbReference type="Gene3D" id="3.90.190.10">
    <property type="entry name" value="Protein tyrosine phosphatase superfamily"/>
    <property type="match status" value="1"/>
</dbReference>